<evidence type="ECO:0000313" key="4">
    <source>
        <dbReference type="Proteomes" id="UP000255421"/>
    </source>
</evidence>
<gene>
    <name evidence="1" type="ORF">DWB78_10245</name>
    <name evidence="2" type="ORF">SAMN05216278_0157</name>
</gene>
<reference evidence="3" key="2">
    <citation type="submission" date="2016-10" db="EMBL/GenBank/DDBJ databases">
        <authorList>
            <person name="Varghese N."/>
            <person name="Submissions S."/>
        </authorList>
    </citation>
    <scope>NUCLEOTIDE SEQUENCE [LARGE SCALE GENOMIC DNA]</scope>
    <source>
        <strain evidence="3">CGMCC 1.12397</strain>
    </source>
</reference>
<organism evidence="2 3">
    <name type="scientific">Halopelagius longus</name>
    <dbReference type="NCBI Taxonomy" id="1236180"/>
    <lineage>
        <taxon>Archaea</taxon>
        <taxon>Methanobacteriati</taxon>
        <taxon>Methanobacteriota</taxon>
        <taxon>Stenosarchaea group</taxon>
        <taxon>Halobacteria</taxon>
        <taxon>Halobacteriales</taxon>
        <taxon>Haloferacaceae</taxon>
    </lineage>
</organism>
<evidence type="ECO:0000313" key="1">
    <source>
        <dbReference type="EMBL" id="RDI72068.1"/>
    </source>
</evidence>
<dbReference type="OrthoDB" id="178461at2157"/>
<protein>
    <submittedName>
        <fullName evidence="2">Uncharacterized protein</fullName>
    </submittedName>
</protein>
<name>A0A1H0XSQ6_9EURY</name>
<dbReference type="EMBL" id="QQST01000001">
    <property type="protein sequence ID" value="RDI72068.1"/>
    <property type="molecule type" value="Genomic_DNA"/>
</dbReference>
<dbReference type="Pfam" id="PF04525">
    <property type="entry name" value="LOR"/>
    <property type="match status" value="1"/>
</dbReference>
<reference evidence="2" key="1">
    <citation type="submission" date="2016-10" db="EMBL/GenBank/DDBJ databases">
        <authorList>
            <person name="de Groot N.N."/>
        </authorList>
    </citation>
    <scope>NUCLEOTIDE SEQUENCE [LARGE SCALE GENOMIC DNA]</scope>
    <source>
        <strain evidence="2">CGMCC 1.12397</strain>
    </source>
</reference>
<dbReference type="Proteomes" id="UP000255421">
    <property type="component" value="Unassembled WGS sequence"/>
</dbReference>
<dbReference type="Proteomes" id="UP000199289">
    <property type="component" value="Unassembled WGS sequence"/>
</dbReference>
<dbReference type="RefSeq" id="WP_092531525.1">
    <property type="nucleotide sequence ID" value="NZ_FNKQ01000001.1"/>
</dbReference>
<reference evidence="1 4" key="3">
    <citation type="submission" date="2018-07" db="EMBL/GenBank/DDBJ databases">
        <title>Genome sequence of extremly halophilic archaeon Halopelagius longus strain BC12-B1.</title>
        <authorList>
            <person name="Zhang X."/>
        </authorList>
    </citation>
    <scope>NUCLEOTIDE SEQUENCE [LARGE SCALE GENOMIC DNA]</scope>
    <source>
        <strain evidence="1 4">BC12-B1</strain>
    </source>
</reference>
<evidence type="ECO:0000313" key="2">
    <source>
        <dbReference type="EMBL" id="SDQ05957.1"/>
    </source>
</evidence>
<sequence>MFDGRQYEVRQKFGISTKYRVYEDGEPILESKKKKLRLKEDFRFTDADTGEERFRVRADSVLDIAAAYDIVDSQTGERIGSVKRSAISFAKHEYALLGPDGETVAYIREDSVLKAILRRNVTTFLPFTYNVEGPSGESLGSIHESFSFRDKYRIDIADTTAVDPRLVVVGAVVVDAIEEN</sequence>
<dbReference type="EMBL" id="FNKQ01000001">
    <property type="protein sequence ID" value="SDQ05957.1"/>
    <property type="molecule type" value="Genomic_DNA"/>
</dbReference>
<dbReference type="InterPro" id="IPR007612">
    <property type="entry name" value="LOR"/>
</dbReference>
<proteinExistence type="predicted"/>
<accession>A0A1H0XSQ6</accession>
<evidence type="ECO:0000313" key="3">
    <source>
        <dbReference type="Proteomes" id="UP000199289"/>
    </source>
</evidence>
<keyword evidence="4" id="KW-1185">Reference proteome</keyword>
<dbReference type="AlphaFoldDB" id="A0A1H0XSQ6"/>